<sequence>MLENNSKNGISTIVHFGCLSDEQRWHAYRYNWEWLKELDDNDRSLIELLDCLSEGEYSGQASSVQFHDLLLTEIKENYPTDRKNDWGQLLAYVNIIAYEEMRHGISLSTAYHYVKTGDLNYIEKLSTQDYSKKYVWCYNERKYWDLYSYTFAHLFGEVVNTELYRDLRAQVHHPKLQELITNIMKDEARHTQAWLAIINDLIKSHDYHLERSLKTIDIGLTYHNAMVHETYFEGQNKLMNLFLPAKRGEGAIDRIVKKKKYIMDHIFGEHNPYSEQEIKEQHVNFLIKGIGKNRAIYSPNELDNIKFL</sequence>
<dbReference type="Proteomes" id="UP000660083">
    <property type="component" value="Unassembled WGS sequence"/>
</dbReference>
<dbReference type="RefSeq" id="WP_005071873.1">
    <property type="nucleotide sequence ID" value="NZ_CP139258.1"/>
</dbReference>
<comment type="caution">
    <text evidence="1">The sequence shown here is derived from an EMBL/GenBank/DDBJ whole genome shotgun (WGS) entry which is preliminary data.</text>
</comment>
<dbReference type="AlphaFoldDB" id="A0A8I1KX89"/>
<dbReference type="SUPFAM" id="SSF47240">
    <property type="entry name" value="Ferritin-like"/>
    <property type="match status" value="1"/>
</dbReference>
<proteinExistence type="predicted"/>
<dbReference type="Gene3D" id="1.10.620.20">
    <property type="entry name" value="Ribonucleotide Reductase, subunit A"/>
    <property type="match status" value="1"/>
</dbReference>
<evidence type="ECO:0000313" key="1">
    <source>
        <dbReference type="EMBL" id="MBK1444764.1"/>
    </source>
</evidence>
<evidence type="ECO:0008006" key="3">
    <source>
        <dbReference type="Google" id="ProtNLM"/>
    </source>
</evidence>
<evidence type="ECO:0000313" key="2">
    <source>
        <dbReference type="Proteomes" id="UP000660083"/>
    </source>
</evidence>
<protein>
    <recommendedName>
        <fullName evidence="3">Ferritin-like domain-containing protein</fullName>
    </recommendedName>
</protein>
<name>A0A8I1KX89_ACIPI</name>
<organism evidence="1 2">
    <name type="scientific">Acinetobacter pittii</name>
    <name type="common">Acinetobacter genomosp. 3</name>
    <dbReference type="NCBI Taxonomy" id="48296"/>
    <lineage>
        <taxon>Bacteria</taxon>
        <taxon>Pseudomonadati</taxon>
        <taxon>Pseudomonadota</taxon>
        <taxon>Gammaproteobacteria</taxon>
        <taxon>Moraxellales</taxon>
        <taxon>Moraxellaceae</taxon>
        <taxon>Acinetobacter</taxon>
        <taxon>Acinetobacter calcoaceticus/baumannii complex</taxon>
    </lineage>
</organism>
<accession>A0A8I1KX89</accession>
<gene>
    <name evidence="1" type="ORF">JDA50_10025</name>
</gene>
<dbReference type="InterPro" id="IPR012348">
    <property type="entry name" value="RNR-like"/>
</dbReference>
<reference evidence="1" key="1">
    <citation type="submission" date="2020-12" db="EMBL/GenBank/DDBJ databases">
        <authorList>
            <person name="Chopjitt P."/>
        </authorList>
    </citation>
    <scope>NUCLEOTIDE SEQUENCE</scope>
    <source>
        <strain evidence="1">AP1</strain>
    </source>
</reference>
<dbReference type="GO" id="GO:0016491">
    <property type="term" value="F:oxidoreductase activity"/>
    <property type="evidence" value="ECO:0007669"/>
    <property type="project" value="InterPro"/>
</dbReference>
<dbReference type="EMBL" id="JAEFCT010000007">
    <property type="protein sequence ID" value="MBK1444764.1"/>
    <property type="molecule type" value="Genomic_DNA"/>
</dbReference>
<dbReference type="InterPro" id="IPR009078">
    <property type="entry name" value="Ferritin-like_SF"/>
</dbReference>